<dbReference type="AlphaFoldDB" id="A0A1H2ZYT4"/>
<sequence length="182" mass="19174">MSIARSGVVVAVLALAACGSDPVVAPTTEPVASPASMSRPSELSLKDVDACSLLTDTQLDQLKVNSKPRKTAEGCSFDADLTKPYYSYGVTPVSADLEAWISGDRRKSSMTIEPANVDGFPALRNYRASADPSDCETLVGVAKGQTLVVQAFPVSGGFGQQQLCDMSQQAAEFALRTLKARP</sequence>
<dbReference type="STRING" id="589385.SAMN05421504_102727"/>
<dbReference type="EMBL" id="FNON01000002">
    <property type="protein sequence ID" value="SDX22607.1"/>
    <property type="molecule type" value="Genomic_DNA"/>
</dbReference>
<protein>
    <recommendedName>
        <fullName evidence="4">DUF3558 domain-containing protein</fullName>
    </recommendedName>
</protein>
<proteinExistence type="predicted"/>
<feature type="chain" id="PRO_5011742277" description="DUF3558 domain-containing protein" evidence="1">
    <location>
        <begin position="26"/>
        <end position="182"/>
    </location>
</feature>
<name>A0A1H2ZYT4_9PSEU</name>
<accession>A0A1H2ZYT4</accession>
<keyword evidence="1" id="KW-0732">Signal</keyword>
<dbReference type="Pfam" id="PF12079">
    <property type="entry name" value="DUF3558"/>
    <property type="match status" value="1"/>
</dbReference>
<reference evidence="2 3" key="1">
    <citation type="submission" date="2016-10" db="EMBL/GenBank/DDBJ databases">
        <authorList>
            <person name="de Groot N.N."/>
        </authorList>
    </citation>
    <scope>NUCLEOTIDE SEQUENCE [LARGE SCALE GENOMIC DNA]</scope>
    <source>
        <strain evidence="2 3">CPCC 202699</strain>
    </source>
</reference>
<evidence type="ECO:0000313" key="2">
    <source>
        <dbReference type="EMBL" id="SDX22607.1"/>
    </source>
</evidence>
<dbReference type="Proteomes" id="UP000199515">
    <property type="component" value="Unassembled WGS sequence"/>
</dbReference>
<dbReference type="InterPro" id="IPR024520">
    <property type="entry name" value="DUF3558"/>
</dbReference>
<evidence type="ECO:0000256" key="1">
    <source>
        <dbReference type="SAM" id="SignalP"/>
    </source>
</evidence>
<dbReference type="RefSeq" id="WP_245757263.1">
    <property type="nucleotide sequence ID" value="NZ_FNON01000002.1"/>
</dbReference>
<evidence type="ECO:0008006" key="4">
    <source>
        <dbReference type="Google" id="ProtNLM"/>
    </source>
</evidence>
<evidence type="ECO:0000313" key="3">
    <source>
        <dbReference type="Proteomes" id="UP000199515"/>
    </source>
</evidence>
<keyword evidence="3" id="KW-1185">Reference proteome</keyword>
<dbReference type="PROSITE" id="PS51257">
    <property type="entry name" value="PROKAR_LIPOPROTEIN"/>
    <property type="match status" value="1"/>
</dbReference>
<feature type="signal peptide" evidence="1">
    <location>
        <begin position="1"/>
        <end position="25"/>
    </location>
</feature>
<organism evidence="2 3">
    <name type="scientific">Amycolatopsis xylanica</name>
    <dbReference type="NCBI Taxonomy" id="589385"/>
    <lineage>
        <taxon>Bacteria</taxon>
        <taxon>Bacillati</taxon>
        <taxon>Actinomycetota</taxon>
        <taxon>Actinomycetes</taxon>
        <taxon>Pseudonocardiales</taxon>
        <taxon>Pseudonocardiaceae</taxon>
        <taxon>Amycolatopsis</taxon>
    </lineage>
</organism>
<gene>
    <name evidence="2" type="ORF">SAMN05421504_102727</name>
</gene>